<proteinExistence type="predicted"/>
<name>A0A6A1RVM3_ACIGI</name>
<reference evidence="1" key="1">
    <citation type="submission" date="2021-07" db="EMBL/GenBank/DDBJ databases">
        <authorList>
            <person name="Fernandez M."/>
            <person name="Pereira P."/>
            <person name="Torres Tejerizo G.A."/>
            <person name="Gonzalez P."/>
            <person name="Agostini E."/>
        </authorList>
    </citation>
    <scope>NUCLEOTIDE SEQUENCE</scope>
    <source>
        <strain evidence="1">SFC 500-1A</strain>
    </source>
</reference>
<protein>
    <submittedName>
        <fullName evidence="1">Uncharacterized protein</fullName>
    </submittedName>
</protein>
<dbReference type="EMBL" id="JAHWXT010000002">
    <property type="protein sequence ID" value="MCF0264375.1"/>
    <property type="molecule type" value="Genomic_DNA"/>
</dbReference>
<gene>
    <name evidence="1" type="ORF">KW868_07860</name>
</gene>
<dbReference type="Proteomes" id="UP000887320">
    <property type="component" value="Unassembled WGS sequence"/>
</dbReference>
<organism evidence="1 2">
    <name type="scientific">Acinetobacter guillouiae</name>
    <name type="common">Acinetobacter genomosp. 11</name>
    <dbReference type="NCBI Taxonomy" id="106649"/>
    <lineage>
        <taxon>Bacteria</taxon>
        <taxon>Pseudomonadati</taxon>
        <taxon>Pseudomonadota</taxon>
        <taxon>Gammaproteobacteria</taxon>
        <taxon>Moraxellales</taxon>
        <taxon>Moraxellaceae</taxon>
        <taxon>Acinetobacter</taxon>
    </lineage>
</organism>
<dbReference type="AlphaFoldDB" id="A0A6A1RVM3"/>
<comment type="caution">
    <text evidence="1">The sequence shown here is derived from an EMBL/GenBank/DDBJ whole genome shotgun (WGS) entry which is preliminary data.</text>
</comment>
<accession>A0A6A1RVM3</accession>
<evidence type="ECO:0000313" key="2">
    <source>
        <dbReference type="Proteomes" id="UP000887320"/>
    </source>
</evidence>
<dbReference type="RefSeq" id="WP_004717730.1">
    <property type="nucleotide sequence ID" value="NZ_BBRY01000005.1"/>
</dbReference>
<evidence type="ECO:0000313" key="1">
    <source>
        <dbReference type="EMBL" id="MCF0264375.1"/>
    </source>
</evidence>
<sequence length="144" mass="16141">MTNLNILSIDQNEEYIVVSLKNNEGKNYEVGYPKSAGYSLELVTDTLNKKQIDKVEGSRCELKWEVNVKPGYTSDCAKALGIAEGNVIGGISKIYQCRIQFRNTKGWGFTFYDLSGDDYSCSTVLNGWHYIDYNSSEPTIIAVD</sequence>